<dbReference type="PANTHER" id="PTHR48081:SF32">
    <property type="entry name" value="ALPHA_BETA HYDROLASE FOLD-3 DOMAIN-CONTAINING PROTEIN"/>
    <property type="match status" value="1"/>
</dbReference>
<dbReference type="PIRSF" id="PIRSF037251">
    <property type="entry name" value="Arylacetamide_deacetylase"/>
    <property type="match status" value="1"/>
</dbReference>
<evidence type="ECO:0000313" key="6">
    <source>
        <dbReference type="Ensembl" id="ENSSHAP00000006506.2"/>
    </source>
</evidence>
<feature type="domain" description="Alpha/beta hydrolase fold-3" evidence="5">
    <location>
        <begin position="274"/>
        <end position="344"/>
    </location>
</feature>
<feature type="transmembrane region" description="Helical" evidence="4">
    <location>
        <begin position="23"/>
        <end position="42"/>
    </location>
</feature>
<comment type="similarity">
    <text evidence="1">Belongs to the 'GDXG' lipolytic enzyme family.</text>
</comment>
<reference evidence="6" key="2">
    <citation type="submission" date="2025-08" db="UniProtKB">
        <authorList>
            <consortium name="Ensembl"/>
        </authorList>
    </citation>
    <scope>IDENTIFICATION</scope>
</reference>
<keyword evidence="4" id="KW-0472">Membrane</keyword>
<feature type="active site" evidence="3">
    <location>
        <position position="341"/>
    </location>
</feature>
<dbReference type="Proteomes" id="UP000007648">
    <property type="component" value="Unassembled WGS sequence"/>
</dbReference>
<dbReference type="AlphaFoldDB" id="G3VTK1"/>
<dbReference type="GeneTree" id="ENSGT00940000163565"/>
<dbReference type="Gene3D" id="3.40.50.1820">
    <property type="entry name" value="alpha/beta hydrolase"/>
    <property type="match status" value="1"/>
</dbReference>
<dbReference type="HOGENOM" id="CLU_012494_12_2_1"/>
<evidence type="ECO:0000256" key="1">
    <source>
        <dbReference type="ARBA" id="ARBA00010515"/>
    </source>
</evidence>
<keyword evidence="4" id="KW-0812">Transmembrane</keyword>
<feature type="domain" description="Alpha/beta hydrolase fold-3" evidence="5">
    <location>
        <begin position="79"/>
        <end position="222"/>
    </location>
</feature>
<reference evidence="6" key="3">
    <citation type="submission" date="2025-09" db="UniProtKB">
        <authorList>
            <consortium name="Ensembl"/>
        </authorList>
    </citation>
    <scope>IDENTIFICATION</scope>
</reference>
<evidence type="ECO:0000259" key="5">
    <source>
        <dbReference type="Pfam" id="PF07859"/>
    </source>
</evidence>
<evidence type="ECO:0000256" key="3">
    <source>
        <dbReference type="PIRSR" id="PIRSR037251-1"/>
    </source>
</evidence>
<dbReference type="SUPFAM" id="SSF53474">
    <property type="entry name" value="alpha/beta-Hydrolases"/>
    <property type="match status" value="1"/>
</dbReference>
<feature type="active site" evidence="3">
    <location>
        <position position="157"/>
    </location>
</feature>
<evidence type="ECO:0000313" key="7">
    <source>
        <dbReference type="Proteomes" id="UP000007648"/>
    </source>
</evidence>
<dbReference type="InterPro" id="IPR050300">
    <property type="entry name" value="GDXG_lipolytic_enzyme"/>
</dbReference>
<protein>
    <recommendedName>
        <fullName evidence="5">Alpha/beta hydrolase fold-3 domain-containing protein</fullName>
    </recommendedName>
</protein>
<sequence>MQLRILHCAFQLMINFGKICEKLGICSVPKFVHVLLFFYFLLIPIKKDPKVVVKNLCFGTIPMRVYQPKAASTSLRKGIIFFHGGGLVIGSLDDYNSLCCYLSRETDSVVLSIGYHLAPEHRHPSVLNDCMAAFIHFLRTLETYGVDPFHIILCGDSSGGTVTATICQTVVTQPDLPKIRAQIMIYPYLQGFNFQLPSHQQYKNVLFLTRDLAIFCIFQYFDIPLSWKTAILNGAHLSPEMRKKCEEMINADNIPKRFKERGYQPMSPSPFNEEVYMESKQLLSTISSPLTADDDIIAQLPQTLLVSCEFDILWDDTLLYKKRLEDQGVPVNWHHIEDGFHGVLLTFDKKYFCFPYSLKILNIIVHFIKNL</sequence>
<feature type="active site" evidence="3">
    <location>
        <position position="311"/>
    </location>
</feature>
<dbReference type="GO" id="GO:0016020">
    <property type="term" value="C:membrane"/>
    <property type="evidence" value="ECO:0007669"/>
    <property type="project" value="InterPro"/>
</dbReference>
<accession>G3VTK1</accession>
<keyword evidence="2" id="KW-0378">Hydrolase</keyword>
<keyword evidence="4" id="KW-1133">Transmembrane helix</keyword>
<dbReference type="InParanoid" id="G3VTK1"/>
<gene>
    <name evidence="6" type="primary">LOC100929146</name>
</gene>
<dbReference type="ESTHER" id="sarha-g3vtk1">
    <property type="family name" value="Arylacetamide_deacetylase"/>
</dbReference>
<name>G3VTK1_SARHA</name>
<dbReference type="InterPro" id="IPR029058">
    <property type="entry name" value="AB_hydrolase_fold"/>
</dbReference>
<evidence type="ECO:0000256" key="4">
    <source>
        <dbReference type="SAM" id="Phobius"/>
    </source>
</evidence>
<keyword evidence="7" id="KW-1185">Reference proteome</keyword>
<dbReference type="STRING" id="9305.ENSSHAP00000006506"/>
<dbReference type="InterPro" id="IPR017157">
    <property type="entry name" value="Arylacetamide_deacetylase"/>
</dbReference>
<organism evidence="6 7">
    <name type="scientific">Sarcophilus harrisii</name>
    <name type="common">Tasmanian devil</name>
    <name type="synonym">Sarcophilus laniarius</name>
    <dbReference type="NCBI Taxonomy" id="9305"/>
    <lineage>
        <taxon>Eukaryota</taxon>
        <taxon>Metazoa</taxon>
        <taxon>Chordata</taxon>
        <taxon>Craniata</taxon>
        <taxon>Vertebrata</taxon>
        <taxon>Euteleostomi</taxon>
        <taxon>Mammalia</taxon>
        <taxon>Metatheria</taxon>
        <taxon>Dasyuromorphia</taxon>
        <taxon>Dasyuridae</taxon>
        <taxon>Sarcophilus</taxon>
    </lineage>
</organism>
<dbReference type="GO" id="GO:0052689">
    <property type="term" value="F:carboxylic ester hydrolase activity"/>
    <property type="evidence" value="ECO:0007669"/>
    <property type="project" value="InterPro"/>
</dbReference>
<proteinExistence type="inferred from homology"/>
<dbReference type="eggNOG" id="KOG1515">
    <property type="taxonomic scope" value="Eukaryota"/>
</dbReference>
<dbReference type="PANTHER" id="PTHR48081">
    <property type="entry name" value="AB HYDROLASE SUPERFAMILY PROTEIN C4A8.06C"/>
    <property type="match status" value="1"/>
</dbReference>
<dbReference type="Pfam" id="PF07859">
    <property type="entry name" value="Abhydrolase_3"/>
    <property type="match status" value="2"/>
</dbReference>
<dbReference type="Ensembl" id="ENSSHAT00000006562.2">
    <property type="protein sequence ID" value="ENSSHAP00000006506.2"/>
    <property type="gene ID" value="ENSSHAG00000005662.2"/>
</dbReference>
<reference evidence="6 7" key="1">
    <citation type="journal article" date="2011" name="Proc. Natl. Acad. Sci. U.S.A.">
        <title>Genetic diversity and population structure of the endangered marsupial Sarcophilus harrisii (Tasmanian devil).</title>
        <authorList>
            <person name="Miller W."/>
            <person name="Hayes V.M."/>
            <person name="Ratan A."/>
            <person name="Petersen D.C."/>
            <person name="Wittekindt N.E."/>
            <person name="Miller J."/>
            <person name="Walenz B."/>
            <person name="Knight J."/>
            <person name="Qi J."/>
            <person name="Zhao F."/>
            <person name="Wang Q."/>
            <person name="Bedoya-Reina O.C."/>
            <person name="Katiyar N."/>
            <person name="Tomsho L.P."/>
            <person name="Kasson L.M."/>
            <person name="Hardie R.A."/>
            <person name="Woodbridge P."/>
            <person name="Tindall E.A."/>
            <person name="Bertelsen M.F."/>
            <person name="Dixon D."/>
            <person name="Pyecroft S."/>
            <person name="Helgen K.M."/>
            <person name="Lesk A.M."/>
            <person name="Pringle T.H."/>
            <person name="Patterson N."/>
            <person name="Zhang Y."/>
            <person name="Kreiss A."/>
            <person name="Woods G.M."/>
            <person name="Jones M.E."/>
            <person name="Schuster S.C."/>
        </authorList>
    </citation>
    <scope>NUCLEOTIDE SEQUENCE [LARGE SCALE GENOMIC DNA]</scope>
</reference>
<evidence type="ECO:0000256" key="2">
    <source>
        <dbReference type="ARBA" id="ARBA00022801"/>
    </source>
</evidence>
<dbReference type="InterPro" id="IPR013094">
    <property type="entry name" value="AB_hydrolase_3"/>
</dbReference>